<evidence type="ECO:0000259" key="4">
    <source>
        <dbReference type="PROSITE" id="PS01124"/>
    </source>
</evidence>
<dbReference type="SUPFAM" id="SSF46689">
    <property type="entry name" value="Homeodomain-like"/>
    <property type="match status" value="1"/>
</dbReference>
<dbReference type="InterPro" id="IPR050204">
    <property type="entry name" value="AraC_XylS_family_regulators"/>
</dbReference>
<protein>
    <submittedName>
        <fullName evidence="5">AraC-like DNA-binding protein</fullName>
    </submittedName>
</protein>
<evidence type="ECO:0000313" key="6">
    <source>
        <dbReference type="Proteomes" id="UP000758168"/>
    </source>
</evidence>
<dbReference type="RefSeq" id="WP_210052879.1">
    <property type="nucleotide sequence ID" value="NZ_BAAAMH010000022.1"/>
</dbReference>
<comment type="caution">
    <text evidence="5">The sequence shown here is derived from an EMBL/GenBank/DDBJ whole genome shotgun (WGS) entry which is preliminary data.</text>
</comment>
<dbReference type="InterPro" id="IPR020449">
    <property type="entry name" value="Tscrpt_reg_AraC-type_HTH"/>
</dbReference>
<dbReference type="Gene3D" id="1.10.10.60">
    <property type="entry name" value="Homeodomain-like"/>
    <property type="match status" value="1"/>
</dbReference>
<evidence type="ECO:0000256" key="1">
    <source>
        <dbReference type="ARBA" id="ARBA00023015"/>
    </source>
</evidence>
<dbReference type="PANTHER" id="PTHR46796">
    <property type="entry name" value="HTH-TYPE TRANSCRIPTIONAL ACTIVATOR RHAS-RELATED"/>
    <property type="match status" value="1"/>
</dbReference>
<dbReference type="SMART" id="SM00342">
    <property type="entry name" value="HTH_ARAC"/>
    <property type="match status" value="1"/>
</dbReference>
<keyword evidence="6" id="KW-1185">Reference proteome</keyword>
<sequence length="317" mass="34110">MTVLLDTDLLAERERADAVHAAYADQSPRRTVVVGPGPVRHHVERVGLGDGAHLLRTGGSPLDIVRTARQVRGDADEHVALGLRRRGRGVVSAGATESDMPVGQLNCVDMTRPYRLTHTTANTHDVLILSNRVAGVPVDVVRAALPALAGSPVYDLVRGHLGSLFTAARALSPEVRALTGQATVALVRALLTTAAEVDDGRGALEEALPTRIALYVDAHLTDRGLTVQRLAEAHHISVRHLYNVWAAAGHSETPAQWIISRRLGRARELLAVSGEARTSIATVARRSGFSDTSHFARRFRESSGMSPSEWREARSST</sequence>
<dbReference type="Proteomes" id="UP000758168">
    <property type="component" value="Unassembled WGS sequence"/>
</dbReference>
<accession>A0ABS4Z3Z0</accession>
<evidence type="ECO:0000313" key="5">
    <source>
        <dbReference type="EMBL" id="MBP2415694.1"/>
    </source>
</evidence>
<keyword evidence="1" id="KW-0805">Transcription regulation</keyword>
<name>A0ABS4Z3Z0_9ACTN</name>
<feature type="domain" description="HTH araC/xylS-type" evidence="4">
    <location>
        <begin position="210"/>
        <end position="313"/>
    </location>
</feature>
<dbReference type="InterPro" id="IPR018062">
    <property type="entry name" value="HTH_AraC-typ_CS"/>
</dbReference>
<proteinExistence type="predicted"/>
<gene>
    <name evidence="5" type="ORF">JOF54_000616</name>
</gene>
<dbReference type="EMBL" id="JAGIOB010000001">
    <property type="protein sequence ID" value="MBP2415694.1"/>
    <property type="molecule type" value="Genomic_DNA"/>
</dbReference>
<dbReference type="PRINTS" id="PR00032">
    <property type="entry name" value="HTHARAC"/>
</dbReference>
<evidence type="ECO:0000256" key="2">
    <source>
        <dbReference type="ARBA" id="ARBA00023125"/>
    </source>
</evidence>
<reference evidence="5 6" key="1">
    <citation type="submission" date="2021-03" db="EMBL/GenBank/DDBJ databases">
        <title>Sequencing the genomes of 1000 actinobacteria strains.</title>
        <authorList>
            <person name="Klenk H.-P."/>
        </authorList>
    </citation>
    <scope>NUCLEOTIDE SEQUENCE [LARGE SCALE GENOMIC DNA]</scope>
    <source>
        <strain evidence="5 6">DSM 12936</strain>
    </source>
</reference>
<dbReference type="InterPro" id="IPR009057">
    <property type="entry name" value="Homeodomain-like_sf"/>
</dbReference>
<keyword evidence="3" id="KW-0804">Transcription</keyword>
<dbReference type="Pfam" id="PF12833">
    <property type="entry name" value="HTH_18"/>
    <property type="match status" value="1"/>
</dbReference>
<dbReference type="PROSITE" id="PS00041">
    <property type="entry name" value="HTH_ARAC_FAMILY_1"/>
    <property type="match status" value="1"/>
</dbReference>
<dbReference type="Pfam" id="PF14525">
    <property type="entry name" value="AraC_binding_2"/>
    <property type="match status" value="1"/>
</dbReference>
<organism evidence="5 6">
    <name type="scientific">Microlunatus capsulatus</name>
    <dbReference type="NCBI Taxonomy" id="99117"/>
    <lineage>
        <taxon>Bacteria</taxon>
        <taxon>Bacillati</taxon>
        <taxon>Actinomycetota</taxon>
        <taxon>Actinomycetes</taxon>
        <taxon>Propionibacteriales</taxon>
        <taxon>Propionibacteriaceae</taxon>
        <taxon>Microlunatus</taxon>
    </lineage>
</organism>
<dbReference type="PROSITE" id="PS01124">
    <property type="entry name" value="HTH_ARAC_FAMILY_2"/>
    <property type="match status" value="1"/>
</dbReference>
<keyword evidence="2" id="KW-0238">DNA-binding</keyword>
<evidence type="ECO:0000256" key="3">
    <source>
        <dbReference type="ARBA" id="ARBA00023163"/>
    </source>
</evidence>
<dbReference type="InterPro" id="IPR018060">
    <property type="entry name" value="HTH_AraC"/>
</dbReference>
<dbReference type="InterPro" id="IPR035418">
    <property type="entry name" value="AraC-bd_2"/>
</dbReference>
<dbReference type="PANTHER" id="PTHR46796:SF6">
    <property type="entry name" value="ARAC SUBFAMILY"/>
    <property type="match status" value="1"/>
</dbReference>